<evidence type="ECO:0000313" key="1">
    <source>
        <dbReference type="EMBL" id="GGN64186.1"/>
    </source>
</evidence>
<keyword evidence="2" id="KW-1185">Reference proteome</keyword>
<organism evidence="1 2">
    <name type="scientific">Streptomyces kronopolitis</name>
    <dbReference type="NCBI Taxonomy" id="1612435"/>
    <lineage>
        <taxon>Bacteria</taxon>
        <taxon>Bacillati</taxon>
        <taxon>Actinomycetota</taxon>
        <taxon>Actinomycetes</taxon>
        <taxon>Kitasatosporales</taxon>
        <taxon>Streptomycetaceae</taxon>
        <taxon>Streptomyces</taxon>
    </lineage>
</organism>
<dbReference type="RefSeq" id="WP_189104428.1">
    <property type="nucleotide sequence ID" value="NZ_BMND01000059.1"/>
</dbReference>
<accession>A0ABQ2K410</accession>
<proteinExistence type="predicted"/>
<reference evidence="2" key="1">
    <citation type="journal article" date="2019" name="Int. J. Syst. Evol. Microbiol.">
        <title>The Global Catalogue of Microorganisms (GCM) 10K type strain sequencing project: providing services to taxonomists for standard genome sequencing and annotation.</title>
        <authorList>
            <consortium name="The Broad Institute Genomics Platform"/>
            <consortium name="The Broad Institute Genome Sequencing Center for Infectious Disease"/>
            <person name="Wu L."/>
            <person name="Ma J."/>
        </authorList>
    </citation>
    <scope>NUCLEOTIDE SEQUENCE [LARGE SCALE GENOMIC DNA]</scope>
    <source>
        <strain evidence="2">CGMCC 4.7323</strain>
    </source>
</reference>
<comment type="caution">
    <text evidence="1">The sequence shown here is derived from an EMBL/GenBank/DDBJ whole genome shotgun (WGS) entry which is preliminary data.</text>
</comment>
<dbReference type="Proteomes" id="UP000600080">
    <property type="component" value="Unassembled WGS sequence"/>
</dbReference>
<dbReference type="GeneID" id="301552272"/>
<gene>
    <name evidence="1" type="ORF">GCM10012285_66010</name>
</gene>
<sequence>MPEQLPDEGDGLRTVAAELLTAFENLGAEHQVLTAEERETTAAERRGTVRRMIQSHTDANRTLVHSVDRVATVYGLREFGINRQMAKGVEGGDYSPLLALGDPDELLYETATYVQAVVRRLNEAYKPTKKYPNLATARRPQEMKKVLSSLRAALTGLCAELVARDLTEDTAEFDPCIAALGELEGRVCRVVPAQASGPTAEDVTAAILADPEIARAAAAALERTAT</sequence>
<evidence type="ECO:0000313" key="2">
    <source>
        <dbReference type="Proteomes" id="UP000600080"/>
    </source>
</evidence>
<protein>
    <submittedName>
        <fullName evidence="1">Uncharacterized protein</fullName>
    </submittedName>
</protein>
<dbReference type="EMBL" id="BMND01000059">
    <property type="protein sequence ID" value="GGN64186.1"/>
    <property type="molecule type" value="Genomic_DNA"/>
</dbReference>
<name>A0ABQ2K410_9ACTN</name>